<dbReference type="InterPro" id="IPR002559">
    <property type="entry name" value="Transposase_11"/>
</dbReference>
<dbReference type="SUPFAM" id="SSF53098">
    <property type="entry name" value="Ribonuclease H-like"/>
    <property type="match status" value="1"/>
</dbReference>
<dbReference type="EMBL" id="VGJX01000181">
    <property type="protein sequence ID" value="MBM3274319.1"/>
    <property type="molecule type" value="Genomic_DNA"/>
</dbReference>
<dbReference type="PANTHER" id="PTHR33258">
    <property type="entry name" value="TRANSPOSASE INSL FOR INSERTION SEQUENCE ELEMENT IS186A-RELATED"/>
    <property type="match status" value="1"/>
</dbReference>
<evidence type="ECO:0000313" key="6">
    <source>
        <dbReference type="EMBL" id="MBM3274319.1"/>
    </source>
</evidence>
<comment type="caution">
    <text evidence="6">The sequence shown here is derived from an EMBL/GenBank/DDBJ whole genome shotgun (WGS) entry which is preliminary data.</text>
</comment>
<dbReference type="GO" id="GO:0006313">
    <property type="term" value="P:DNA transposition"/>
    <property type="evidence" value="ECO:0007669"/>
    <property type="project" value="InterPro"/>
</dbReference>
<evidence type="ECO:0000256" key="1">
    <source>
        <dbReference type="ARBA" id="ARBA00010075"/>
    </source>
</evidence>
<organism evidence="6 7">
    <name type="scientific">Candidatus Tanganyikabacteria bacterium</name>
    <dbReference type="NCBI Taxonomy" id="2961651"/>
    <lineage>
        <taxon>Bacteria</taxon>
        <taxon>Bacillati</taxon>
        <taxon>Candidatus Sericytochromatia</taxon>
        <taxon>Candidatus Tanganyikabacteria</taxon>
    </lineage>
</organism>
<keyword evidence="4" id="KW-0233">DNA recombination</keyword>
<keyword evidence="2" id="KW-0815">Transposition</keyword>
<protein>
    <submittedName>
        <fullName evidence="6">IS4 family transposase</fullName>
    </submittedName>
</protein>
<evidence type="ECO:0000313" key="7">
    <source>
        <dbReference type="Proteomes" id="UP000703893"/>
    </source>
</evidence>
<dbReference type="NCBIfam" id="NF033592">
    <property type="entry name" value="transpos_IS4_1"/>
    <property type="match status" value="1"/>
</dbReference>
<dbReference type="AlphaFoldDB" id="A0A937X514"/>
<dbReference type="InterPro" id="IPR012337">
    <property type="entry name" value="RNaseH-like_sf"/>
</dbReference>
<feature type="domain" description="Transposase IS4-like" evidence="5">
    <location>
        <begin position="125"/>
        <end position="364"/>
    </location>
</feature>
<comment type="similarity">
    <text evidence="1">Belongs to the transposase 11 family.</text>
</comment>
<sequence>MLKTEGGSWTMANPKGSDPAAVLQAAFPRELIETTARETGFVRRGRDFDPVTFFWALIGSVLGHRSTGIASVLREYERLKGAAIDRSSFYKHFDAEAVEFLRQLVNHACTVVLPKTRVGEMLKHFTGVLLQDSTVIALRKALAERWPGAGLPAAAKLNLIVHANGGTASSIEVAKGKRAETKFTRCGKSCAGALQIFDMGYQNLKKFAQIDHHGGFFLTRLKESYHPVIASSNLQCRGRAIDLVGRSVWDIVAVAQRAVLDVMIGVRVKRAGLPGRPPVDGHQTEVRRFRVVGLRNSDNGQYHLYLTNIPADWLSAEQVGLCYSYRWEVERLFAEFKGPYDLGSWPVQRDASMLCHVYAVLIAWATSRKLRAELVDLVSQPDILAEQLAAPFGRWANALQVHIGNIVEAAMAGKPAPPNAADLIRVAARDPNRGRVPLLARTQRVARNARVMRNAA</sequence>
<reference evidence="6 7" key="1">
    <citation type="submission" date="2019-03" db="EMBL/GenBank/DDBJ databases">
        <title>Lake Tanganyika Metagenome-Assembled Genomes (MAGs).</title>
        <authorList>
            <person name="Tran P."/>
        </authorList>
    </citation>
    <scope>NUCLEOTIDE SEQUENCE [LARGE SCALE GENOMIC DNA]</scope>
    <source>
        <strain evidence="6">K_DeepCast_65m_m2_236</strain>
    </source>
</reference>
<gene>
    <name evidence="6" type="ORF">FJZ00_04160</name>
</gene>
<dbReference type="GO" id="GO:0004803">
    <property type="term" value="F:transposase activity"/>
    <property type="evidence" value="ECO:0007669"/>
    <property type="project" value="InterPro"/>
</dbReference>
<evidence type="ECO:0000256" key="2">
    <source>
        <dbReference type="ARBA" id="ARBA00022578"/>
    </source>
</evidence>
<dbReference type="GO" id="GO:0003677">
    <property type="term" value="F:DNA binding"/>
    <property type="evidence" value="ECO:0007669"/>
    <property type="project" value="UniProtKB-KW"/>
</dbReference>
<keyword evidence="3" id="KW-0238">DNA-binding</keyword>
<evidence type="ECO:0000259" key="5">
    <source>
        <dbReference type="Pfam" id="PF01609"/>
    </source>
</evidence>
<dbReference type="PANTHER" id="PTHR33258:SF1">
    <property type="entry name" value="TRANSPOSASE INSL FOR INSERTION SEQUENCE ELEMENT IS186A-RELATED"/>
    <property type="match status" value="1"/>
</dbReference>
<proteinExistence type="inferred from homology"/>
<evidence type="ECO:0000256" key="4">
    <source>
        <dbReference type="ARBA" id="ARBA00023172"/>
    </source>
</evidence>
<evidence type="ECO:0000256" key="3">
    <source>
        <dbReference type="ARBA" id="ARBA00023125"/>
    </source>
</evidence>
<name>A0A937X514_9BACT</name>
<dbReference type="Pfam" id="PF01609">
    <property type="entry name" value="DDE_Tnp_1"/>
    <property type="match status" value="1"/>
</dbReference>
<accession>A0A937X514</accession>
<dbReference type="InterPro" id="IPR047952">
    <property type="entry name" value="Transpos_IS4"/>
</dbReference>
<dbReference type="Proteomes" id="UP000703893">
    <property type="component" value="Unassembled WGS sequence"/>
</dbReference>